<accession>A0A1L3MQR1</accession>
<evidence type="ECO:0000313" key="3">
    <source>
        <dbReference type="Proteomes" id="UP000181936"/>
    </source>
</evidence>
<dbReference type="Pfam" id="PF09967">
    <property type="entry name" value="DUF2201"/>
    <property type="match status" value="1"/>
</dbReference>
<organism evidence="2 3">
    <name type="scientific">Bacillus weihaiensis</name>
    <dbReference type="NCBI Taxonomy" id="1547283"/>
    <lineage>
        <taxon>Bacteria</taxon>
        <taxon>Bacillati</taxon>
        <taxon>Bacillota</taxon>
        <taxon>Bacilli</taxon>
        <taxon>Bacillales</taxon>
        <taxon>Bacillaceae</taxon>
        <taxon>Bacillus</taxon>
    </lineage>
</organism>
<dbReference type="InterPro" id="IPR018698">
    <property type="entry name" value="VWA-like_dom"/>
</dbReference>
<evidence type="ECO:0000259" key="1">
    <source>
        <dbReference type="Pfam" id="PF09967"/>
    </source>
</evidence>
<dbReference type="RefSeq" id="WP_072579452.1">
    <property type="nucleotide sequence ID" value="NZ_CP016020.1"/>
</dbReference>
<sequence>MKWQKYLLTMLQERNEKKIALAIDTSTNEINQELVQNIMKLFKEICPNTILVQADFKIRQVSSLNEADITYYTHGKSSYTDVLEWAEKEEIDSIFYVTDVTGYFYENLTIQSEVFWLVPDEFVPKVPFGKAIRIA</sequence>
<reference evidence="2 3" key="1">
    <citation type="journal article" date="2016" name="Sci. Rep.">
        <title>Complete genome sequence and transcriptomic analysis of a novel marine strain Bacillus weihaiensis reveals the mechanism of brown algae degradation.</title>
        <authorList>
            <person name="Zhu Y."/>
            <person name="Chen P."/>
            <person name="Bao Y."/>
            <person name="Men Y."/>
            <person name="Zeng Y."/>
            <person name="Yang J."/>
            <person name="Sun J."/>
            <person name="Sun Y."/>
        </authorList>
    </citation>
    <scope>NUCLEOTIDE SEQUENCE [LARGE SCALE GENOMIC DNA]</scope>
    <source>
        <strain evidence="2 3">Alg07</strain>
    </source>
</reference>
<evidence type="ECO:0000313" key="2">
    <source>
        <dbReference type="EMBL" id="APH04663.1"/>
    </source>
</evidence>
<feature type="domain" description="VWA-like" evidence="1">
    <location>
        <begin position="19"/>
        <end position="134"/>
    </location>
</feature>
<keyword evidence="3" id="KW-1185">Reference proteome</keyword>
<dbReference type="EMBL" id="CP016020">
    <property type="protein sequence ID" value="APH04663.1"/>
    <property type="molecule type" value="Genomic_DNA"/>
</dbReference>
<dbReference type="AlphaFoldDB" id="A0A1L3MQR1"/>
<gene>
    <name evidence="2" type="ORF">A9C19_07835</name>
</gene>
<protein>
    <recommendedName>
        <fullName evidence="1">VWA-like domain-containing protein</fullName>
    </recommendedName>
</protein>
<name>A0A1L3MQR1_9BACI</name>
<dbReference type="KEGG" id="bwh:A9C19_07835"/>
<dbReference type="Proteomes" id="UP000181936">
    <property type="component" value="Chromosome"/>
</dbReference>
<proteinExistence type="predicted"/>
<dbReference type="OrthoDB" id="2719107at2"/>